<evidence type="ECO:0000313" key="3">
    <source>
        <dbReference type="Proteomes" id="UP001386955"/>
    </source>
</evidence>
<keyword evidence="3" id="KW-1185">Reference proteome</keyword>
<proteinExistence type="predicted"/>
<feature type="region of interest" description="Disordered" evidence="1">
    <location>
        <begin position="32"/>
        <end position="54"/>
    </location>
</feature>
<comment type="caution">
    <text evidence="2">The sequence shown here is derived from an EMBL/GenBank/DDBJ whole genome shotgun (WGS) entry which is preliminary data.</text>
</comment>
<evidence type="ECO:0000256" key="1">
    <source>
        <dbReference type="SAM" id="MobiDB-lite"/>
    </source>
</evidence>
<accession>A0AAN9RH57</accession>
<name>A0AAN9RH57_PSOTE</name>
<reference evidence="2 3" key="1">
    <citation type="submission" date="2024-01" db="EMBL/GenBank/DDBJ databases">
        <title>The genomes of 5 underutilized Papilionoideae crops provide insights into root nodulation and disease resistanc.</title>
        <authorList>
            <person name="Jiang F."/>
        </authorList>
    </citation>
    <scope>NUCLEOTIDE SEQUENCE [LARGE SCALE GENOMIC DNA]</scope>
    <source>
        <strain evidence="2">DUOXIRENSHENG_FW03</strain>
        <tissue evidence="2">Leaves</tissue>
    </source>
</reference>
<protein>
    <submittedName>
        <fullName evidence="2">Uncharacterized protein</fullName>
    </submittedName>
</protein>
<evidence type="ECO:0000313" key="2">
    <source>
        <dbReference type="EMBL" id="KAK7376160.1"/>
    </source>
</evidence>
<gene>
    <name evidence="2" type="ORF">VNO78_35014</name>
</gene>
<dbReference type="EMBL" id="JAYMYS010000033">
    <property type="protein sequence ID" value="KAK7376160.1"/>
    <property type="molecule type" value="Genomic_DNA"/>
</dbReference>
<dbReference type="AlphaFoldDB" id="A0AAN9RH57"/>
<dbReference type="Proteomes" id="UP001386955">
    <property type="component" value="Unassembled WGS sequence"/>
</dbReference>
<organism evidence="2 3">
    <name type="scientific">Psophocarpus tetragonolobus</name>
    <name type="common">Winged bean</name>
    <name type="synonym">Dolichos tetragonolobus</name>
    <dbReference type="NCBI Taxonomy" id="3891"/>
    <lineage>
        <taxon>Eukaryota</taxon>
        <taxon>Viridiplantae</taxon>
        <taxon>Streptophyta</taxon>
        <taxon>Embryophyta</taxon>
        <taxon>Tracheophyta</taxon>
        <taxon>Spermatophyta</taxon>
        <taxon>Magnoliopsida</taxon>
        <taxon>eudicotyledons</taxon>
        <taxon>Gunneridae</taxon>
        <taxon>Pentapetalae</taxon>
        <taxon>rosids</taxon>
        <taxon>fabids</taxon>
        <taxon>Fabales</taxon>
        <taxon>Fabaceae</taxon>
        <taxon>Papilionoideae</taxon>
        <taxon>50 kb inversion clade</taxon>
        <taxon>NPAAA clade</taxon>
        <taxon>indigoferoid/millettioid clade</taxon>
        <taxon>Phaseoleae</taxon>
        <taxon>Psophocarpus</taxon>
    </lineage>
</organism>
<sequence>METRGEGIPSNHAESITEVLTDGLQNVSQSIPLKGEMQRVRPSSAGSERRSSEDHVAIIHDHQSRIESELSNICGDTPLSSRAALSVRRESVCLGNVGKPPFHYDFKFLKDPSTCSYRFWGTNDHEAGLSNRDASNLPQGCNFERTRFSAANDYEAGPSNVHASNFQQATDISSQETREEGIPSNHAEAMTEVLSDGLHYVSQPLVLEGEMQRVIPFSAVL</sequence>